<feature type="domain" description="GST N-terminal" evidence="4">
    <location>
        <begin position="16"/>
        <end position="95"/>
    </location>
</feature>
<dbReference type="PANTHER" id="PTHR43968">
    <property type="match status" value="1"/>
</dbReference>
<dbReference type="STRING" id="50429.A0A2B4SXG4"/>
<dbReference type="InterPro" id="IPR007889">
    <property type="entry name" value="HTH_Psq"/>
</dbReference>
<dbReference type="FunFam" id="3.40.30.10:FF:000123">
    <property type="entry name" value="Glutathione transferase o1"/>
    <property type="match status" value="1"/>
</dbReference>
<dbReference type="AlphaFoldDB" id="A0A2B4SXG4"/>
<keyword evidence="3" id="KW-0539">Nucleus</keyword>
<gene>
    <name evidence="6" type="primary">GSTO1</name>
    <name evidence="6" type="ORF">AWC38_SpisGene542</name>
</gene>
<comment type="caution">
    <text evidence="6">The sequence shown here is derived from an EMBL/GenBank/DDBJ whole genome shotgun (WGS) entry which is preliminary data.</text>
</comment>
<proteinExistence type="inferred from homology"/>
<dbReference type="Pfam" id="PF13409">
    <property type="entry name" value="GST_N_2"/>
    <property type="match status" value="1"/>
</dbReference>
<keyword evidence="7" id="KW-1185">Reference proteome</keyword>
<evidence type="ECO:0000313" key="6">
    <source>
        <dbReference type="EMBL" id="PFX34581.1"/>
    </source>
</evidence>
<protein>
    <submittedName>
        <fullName evidence="6">Glutathione S-transferase omega-1</fullName>
    </submittedName>
</protein>
<dbReference type="InterPro" id="IPR050983">
    <property type="entry name" value="GST_Omega/HSP26"/>
</dbReference>
<keyword evidence="2" id="KW-0238">DNA-binding</keyword>
<dbReference type="GO" id="GO:0004364">
    <property type="term" value="F:glutathione transferase activity"/>
    <property type="evidence" value="ECO:0007669"/>
    <property type="project" value="TreeGrafter"/>
</dbReference>
<dbReference type="InterPro" id="IPR004045">
    <property type="entry name" value="Glutathione_S-Trfase_N"/>
</dbReference>
<dbReference type="SFLD" id="SFLDG00358">
    <property type="entry name" value="Main_(cytGST)"/>
    <property type="match status" value="1"/>
</dbReference>
<organism evidence="6 7">
    <name type="scientific">Stylophora pistillata</name>
    <name type="common">Smooth cauliflower coral</name>
    <dbReference type="NCBI Taxonomy" id="50429"/>
    <lineage>
        <taxon>Eukaryota</taxon>
        <taxon>Metazoa</taxon>
        <taxon>Cnidaria</taxon>
        <taxon>Anthozoa</taxon>
        <taxon>Hexacorallia</taxon>
        <taxon>Scleractinia</taxon>
        <taxon>Astrocoeniina</taxon>
        <taxon>Pocilloporidae</taxon>
        <taxon>Stylophora</taxon>
    </lineage>
</organism>
<dbReference type="PANTHER" id="PTHR43968:SF6">
    <property type="entry name" value="GLUTATHIONE S-TRANSFERASE OMEGA"/>
    <property type="match status" value="1"/>
</dbReference>
<dbReference type="Pfam" id="PF03221">
    <property type="entry name" value="HTH_Tnp_Tc5"/>
    <property type="match status" value="1"/>
</dbReference>
<dbReference type="SFLD" id="SFLDS00019">
    <property type="entry name" value="Glutathione_Transferase_(cytos"/>
    <property type="match status" value="1"/>
</dbReference>
<dbReference type="Gene3D" id="1.10.10.60">
    <property type="entry name" value="Homeodomain-like"/>
    <property type="match status" value="2"/>
</dbReference>
<reference evidence="7" key="1">
    <citation type="journal article" date="2017" name="bioRxiv">
        <title>Comparative analysis of the genomes of Stylophora pistillata and Acropora digitifera provides evidence for extensive differences between species of corals.</title>
        <authorList>
            <person name="Voolstra C.R."/>
            <person name="Li Y."/>
            <person name="Liew Y.J."/>
            <person name="Baumgarten S."/>
            <person name="Zoccola D."/>
            <person name="Flot J.-F."/>
            <person name="Tambutte S."/>
            <person name="Allemand D."/>
            <person name="Aranda M."/>
        </authorList>
    </citation>
    <scope>NUCLEOTIDE SEQUENCE [LARGE SCALE GENOMIC DNA]</scope>
</reference>
<evidence type="ECO:0000256" key="2">
    <source>
        <dbReference type="ARBA" id="ARBA00023125"/>
    </source>
</evidence>
<dbReference type="InterPro" id="IPR036249">
    <property type="entry name" value="Thioredoxin-like_sf"/>
</dbReference>
<dbReference type="GO" id="GO:0045174">
    <property type="term" value="F:glutathione dehydrogenase (ascorbate) activity"/>
    <property type="evidence" value="ECO:0007669"/>
    <property type="project" value="TreeGrafter"/>
</dbReference>
<dbReference type="EMBL" id="LSMT01000003">
    <property type="protein sequence ID" value="PFX34581.1"/>
    <property type="molecule type" value="Genomic_DNA"/>
</dbReference>
<dbReference type="SUPFAM" id="SSF52833">
    <property type="entry name" value="Thioredoxin-like"/>
    <property type="match status" value="1"/>
</dbReference>
<dbReference type="PROSITE" id="PS51253">
    <property type="entry name" value="HTH_CENPB"/>
    <property type="match status" value="1"/>
</dbReference>
<name>A0A2B4SXG4_STYPI</name>
<dbReference type="GO" id="GO:0005737">
    <property type="term" value="C:cytoplasm"/>
    <property type="evidence" value="ECO:0007669"/>
    <property type="project" value="TreeGrafter"/>
</dbReference>
<dbReference type="Gene3D" id="3.40.30.10">
    <property type="entry name" value="Glutaredoxin"/>
    <property type="match status" value="1"/>
</dbReference>
<comment type="similarity">
    <text evidence="1">Belongs to the GST superfamily. Omega family.</text>
</comment>
<accession>A0A2B4SXG4</accession>
<feature type="domain" description="HTH CENPB-type" evidence="5">
    <location>
        <begin position="187"/>
        <end position="248"/>
    </location>
</feature>
<dbReference type="GO" id="GO:0003677">
    <property type="term" value="F:DNA binding"/>
    <property type="evidence" value="ECO:0007669"/>
    <property type="project" value="UniProtKB-KW"/>
</dbReference>
<sequence length="248" mass="28468">MAHFSNGSEKPALKGDHLRLYSMRFCPFAQRTRLVLAAKGIEYECVNVNLMDKPEWFFEMNPAGAVPVIELPDGKVLYESAICCEFLEDLYPDKEQLFPKDLVEKHKQRILVEVLGSKKMAESASSGRRKYSNKSVRQKYEALKLLEKCKAKKDVAAQFKVPPNTISIWLKNKDKIVKAFEGGSHRTQFRLKASTCDNLDEALYKWFIRVRDQGVPVGGPLLKEKARKYAEELGMEDFKASNGWLDRW</sequence>
<dbReference type="InterPro" id="IPR009057">
    <property type="entry name" value="Homeodomain-like_sf"/>
</dbReference>
<dbReference type="InterPro" id="IPR040079">
    <property type="entry name" value="Glutathione_S-Trfase"/>
</dbReference>
<dbReference type="SUPFAM" id="SSF46689">
    <property type="entry name" value="Homeodomain-like"/>
    <property type="match status" value="2"/>
</dbReference>
<evidence type="ECO:0000256" key="3">
    <source>
        <dbReference type="ARBA" id="ARBA00023242"/>
    </source>
</evidence>
<dbReference type="InterPro" id="IPR006600">
    <property type="entry name" value="HTH_CenpB_DNA-bd_dom"/>
</dbReference>
<dbReference type="SMART" id="SM00674">
    <property type="entry name" value="CENPB"/>
    <property type="match status" value="1"/>
</dbReference>
<evidence type="ECO:0000259" key="4">
    <source>
        <dbReference type="PROSITE" id="PS50404"/>
    </source>
</evidence>
<evidence type="ECO:0000256" key="1">
    <source>
        <dbReference type="ARBA" id="ARBA00011067"/>
    </source>
</evidence>
<dbReference type="GO" id="GO:0006749">
    <property type="term" value="P:glutathione metabolic process"/>
    <property type="evidence" value="ECO:0007669"/>
    <property type="project" value="TreeGrafter"/>
</dbReference>
<evidence type="ECO:0000313" key="7">
    <source>
        <dbReference type="Proteomes" id="UP000225706"/>
    </source>
</evidence>
<dbReference type="Proteomes" id="UP000225706">
    <property type="component" value="Unassembled WGS sequence"/>
</dbReference>
<dbReference type="Pfam" id="PF04218">
    <property type="entry name" value="CENP-B_N"/>
    <property type="match status" value="1"/>
</dbReference>
<evidence type="ECO:0000259" key="5">
    <source>
        <dbReference type="PROSITE" id="PS51253"/>
    </source>
</evidence>
<dbReference type="PROSITE" id="PS50404">
    <property type="entry name" value="GST_NTER"/>
    <property type="match status" value="1"/>
</dbReference>
<keyword evidence="6" id="KW-0808">Transferase</keyword>
<dbReference type="OrthoDB" id="4951845at2759"/>